<proteinExistence type="predicted"/>
<evidence type="ECO:0000313" key="1">
    <source>
        <dbReference type="EMBL" id="MBE6093098.1"/>
    </source>
</evidence>
<reference evidence="1" key="1">
    <citation type="submission" date="2019-04" db="EMBL/GenBank/DDBJ databases">
        <title>Evolution of Biomass-Degrading Anaerobic Consortia Revealed by Metagenomics.</title>
        <authorList>
            <person name="Peng X."/>
        </authorList>
    </citation>
    <scope>NUCLEOTIDE SEQUENCE</scope>
    <source>
        <strain evidence="1">SIG240</strain>
    </source>
</reference>
<organism evidence="1 2">
    <name type="scientific">Selenomonas ruminantium</name>
    <dbReference type="NCBI Taxonomy" id="971"/>
    <lineage>
        <taxon>Bacteria</taxon>
        <taxon>Bacillati</taxon>
        <taxon>Bacillota</taxon>
        <taxon>Negativicutes</taxon>
        <taxon>Selenomonadales</taxon>
        <taxon>Selenomonadaceae</taxon>
        <taxon>Selenomonas</taxon>
    </lineage>
</organism>
<dbReference type="RefSeq" id="WP_173441868.1">
    <property type="nucleotide sequence ID" value="NZ_CAMOFN010000013.1"/>
</dbReference>
<protein>
    <submittedName>
        <fullName evidence="1">Uncharacterized protein</fullName>
    </submittedName>
</protein>
<dbReference type="EMBL" id="SVBY01000055">
    <property type="protein sequence ID" value="MBE6093098.1"/>
    <property type="molecule type" value="Genomic_DNA"/>
</dbReference>
<comment type="caution">
    <text evidence="1">The sequence shown here is derived from an EMBL/GenBank/DDBJ whole genome shotgun (WGS) entry which is preliminary data.</text>
</comment>
<dbReference type="InterPro" id="IPR053916">
    <property type="entry name" value="DUF6978"/>
</dbReference>
<accession>A0A927ZT21</accession>
<evidence type="ECO:0000313" key="2">
    <source>
        <dbReference type="Proteomes" id="UP000761380"/>
    </source>
</evidence>
<dbReference type="Proteomes" id="UP000761380">
    <property type="component" value="Unassembled WGS sequence"/>
</dbReference>
<gene>
    <name evidence="1" type="ORF">E7201_08060</name>
</gene>
<dbReference type="AlphaFoldDB" id="A0A927ZT21"/>
<dbReference type="Pfam" id="PF22398">
    <property type="entry name" value="DUF6978"/>
    <property type="match status" value="1"/>
</dbReference>
<sequence length="157" mass="18251">MTNEEADLLIEIAKRMRKNLLELPEPGHKEFYKAVSLADTKKFTIQMFRGNSRRDKYQIALLYKKNFVLMRVDTGATGIHYNTDKSIIPPNTPHLHYYDEHISHENKCHDAIVLPDRFTNPADAIQLLQDFLKYINIIDMAEIQIIQQGGLPYGQHK</sequence>
<name>A0A927ZT21_SELRU</name>